<dbReference type="InterPro" id="IPR056592">
    <property type="entry name" value="Beta-prop_At3g26010-like"/>
</dbReference>
<feature type="domain" description="F-box protein At3g26010-like beta-propeller" evidence="1">
    <location>
        <begin position="16"/>
        <end position="267"/>
    </location>
</feature>
<dbReference type="PANTHER" id="PTHR35546">
    <property type="entry name" value="F-BOX PROTEIN INTERACTION DOMAIN PROTEIN-RELATED"/>
    <property type="match status" value="1"/>
</dbReference>
<accession>A0A9R0QH41</accession>
<dbReference type="Proteomes" id="UP000324705">
    <property type="component" value="Chromosome 1A"/>
</dbReference>
<evidence type="ECO:0000259" key="1">
    <source>
        <dbReference type="Pfam" id="PF24750"/>
    </source>
</evidence>
<evidence type="ECO:0000313" key="3">
    <source>
        <dbReference type="Proteomes" id="UP000324705"/>
    </source>
</evidence>
<dbReference type="InterPro" id="IPR011043">
    <property type="entry name" value="Gal_Oxase/kelch_b-propeller"/>
</dbReference>
<sequence>MHCCGGILICHCLKAAMSKEADYVVCNPATEEMWAVLPVPSKNLSTAHLCFDPAVPRCFKVFLFVQSFEGIQRVEVYSSETGQWTSMQSQWSHDILLMGKHSECVFFNDTLHLVADNMIGFMIQEGKVIRSMVTVHTEGKAWRSIRMPDDIHNGFIGQSQGRIYATRLENGDDCCLSVWVLKDYATGEWTLKCTASIPELLGRPHRRHSELYTLVAIHPECSLIYLAGGVRLENTLMSYDMDSGELQIPWAKSACMVSNNTNTCYTENRVIFYLPFVGEENNTTAQLIK</sequence>
<organism evidence="2 3">
    <name type="scientific">Triticum turgidum subsp. durum</name>
    <name type="common">Durum wheat</name>
    <name type="synonym">Triticum durum</name>
    <dbReference type="NCBI Taxonomy" id="4567"/>
    <lineage>
        <taxon>Eukaryota</taxon>
        <taxon>Viridiplantae</taxon>
        <taxon>Streptophyta</taxon>
        <taxon>Embryophyta</taxon>
        <taxon>Tracheophyta</taxon>
        <taxon>Spermatophyta</taxon>
        <taxon>Magnoliopsida</taxon>
        <taxon>Liliopsida</taxon>
        <taxon>Poales</taxon>
        <taxon>Poaceae</taxon>
        <taxon>BOP clade</taxon>
        <taxon>Pooideae</taxon>
        <taxon>Triticodae</taxon>
        <taxon>Triticeae</taxon>
        <taxon>Triticinae</taxon>
        <taxon>Triticum</taxon>
    </lineage>
</organism>
<dbReference type="InterPro" id="IPR055290">
    <property type="entry name" value="At3g26010-like"/>
</dbReference>
<dbReference type="AlphaFoldDB" id="A0A9R0QH41"/>
<dbReference type="Gramene" id="TRITD1Av1G225330.1">
    <property type="protein sequence ID" value="TRITD1Av1G225330.1"/>
    <property type="gene ID" value="TRITD1Av1G225330"/>
</dbReference>
<dbReference type="InterPro" id="IPR017451">
    <property type="entry name" value="F-box-assoc_interact_dom"/>
</dbReference>
<dbReference type="InterPro" id="IPR015915">
    <property type="entry name" value="Kelch-typ_b-propeller"/>
</dbReference>
<dbReference type="PANTHER" id="PTHR35546:SF18">
    <property type="entry name" value="F-BOX DOMAIN-CONTAINING PROTEIN"/>
    <property type="match status" value="1"/>
</dbReference>
<dbReference type="Pfam" id="PF24750">
    <property type="entry name" value="b-prop_At3g26010-like"/>
    <property type="match status" value="1"/>
</dbReference>
<proteinExistence type="predicted"/>
<dbReference type="SUPFAM" id="SSF50965">
    <property type="entry name" value="Galactose oxidase, central domain"/>
    <property type="match status" value="1"/>
</dbReference>
<dbReference type="EMBL" id="LT934111">
    <property type="protein sequence ID" value="VAH11476.1"/>
    <property type="molecule type" value="Genomic_DNA"/>
</dbReference>
<reference evidence="2 3" key="1">
    <citation type="submission" date="2017-09" db="EMBL/GenBank/DDBJ databases">
        <authorList>
            <consortium name="International Durum Wheat Genome Sequencing Consortium (IDWGSC)"/>
            <person name="Milanesi L."/>
        </authorList>
    </citation>
    <scope>NUCLEOTIDE SEQUENCE [LARGE SCALE GENOMIC DNA]</scope>
    <source>
        <strain evidence="3">cv. Svevo</strain>
    </source>
</reference>
<dbReference type="Gene3D" id="2.120.10.80">
    <property type="entry name" value="Kelch-type beta propeller"/>
    <property type="match status" value="1"/>
</dbReference>
<protein>
    <recommendedName>
        <fullName evidence="1">F-box protein At3g26010-like beta-propeller domain-containing protein</fullName>
    </recommendedName>
</protein>
<keyword evidence="3" id="KW-1185">Reference proteome</keyword>
<evidence type="ECO:0000313" key="2">
    <source>
        <dbReference type="EMBL" id="VAH11476.1"/>
    </source>
</evidence>
<gene>
    <name evidence="2" type="ORF">TRITD_1Av1G225330</name>
</gene>
<dbReference type="NCBIfam" id="TIGR01640">
    <property type="entry name" value="F_box_assoc_1"/>
    <property type="match status" value="1"/>
</dbReference>
<name>A0A9R0QH41_TRITD</name>